<proteinExistence type="predicted"/>
<evidence type="ECO:0000256" key="1">
    <source>
        <dbReference type="ARBA" id="ARBA00022603"/>
    </source>
</evidence>
<sequence length="246" mass="27053">MSADNTFDAMFSGVIGREYDMLKLICPFAAEMSRLVGLEVADFCRGRDSAPEVVELGGGTGITTLAILSAAENCRVLSVDSEPTMQNQAKQSLQDWANQGRLAFSGQDALSALRDLPEHSADVVASAYTLHNFEAGYRRQVLAEIYRVLKPGGKFVNGDRYALDDIDEHTRATQREVAGYFTALIGIDRLDLLEHWIIHLFSDESENHVMRESVALAQMAEAGFGRIQLKRRIDVNALVTAVKEAG</sequence>
<organism evidence="4 5">
    <name type="scientific">Methylomonas koyamae</name>
    <dbReference type="NCBI Taxonomy" id="702114"/>
    <lineage>
        <taxon>Bacteria</taxon>
        <taxon>Pseudomonadati</taxon>
        <taxon>Pseudomonadota</taxon>
        <taxon>Gammaproteobacteria</taxon>
        <taxon>Methylococcales</taxon>
        <taxon>Methylococcaceae</taxon>
        <taxon>Methylomonas</taxon>
    </lineage>
</organism>
<keyword evidence="4" id="KW-0830">Ubiquinone</keyword>
<dbReference type="GO" id="GO:0008168">
    <property type="term" value="F:methyltransferase activity"/>
    <property type="evidence" value="ECO:0007669"/>
    <property type="project" value="UniProtKB-KW"/>
</dbReference>
<evidence type="ECO:0000313" key="5">
    <source>
        <dbReference type="Proteomes" id="UP000077857"/>
    </source>
</evidence>
<protein>
    <submittedName>
        <fullName evidence="4">Ubiquinone biosynthesis protein UbiE</fullName>
    </submittedName>
</protein>
<dbReference type="GO" id="GO:0032259">
    <property type="term" value="P:methylation"/>
    <property type="evidence" value="ECO:0007669"/>
    <property type="project" value="UniProtKB-KW"/>
</dbReference>
<keyword evidence="1" id="KW-0489">Methyltransferase</keyword>
<dbReference type="RefSeq" id="WP_064040205.1">
    <property type="nucleotide sequence ID" value="NZ_LUUJ01000066.1"/>
</dbReference>
<evidence type="ECO:0000313" key="4">
    <source>
        <dbReference type="EMBL" id="OAI17684.1"/>
    </source>
</evidence>
<dbReference type="InterPro" id="IPR029063">
    <property type="entry name" value="SAM-dependent_MTases_sf"/>
</dbReference>
<dbReference type="Proteomes" id="UP000077857">
    <property type="component" value="Unassembled WGS sequence"/>
</dbReference>
<dbReference type="EMBL" id="LUUJ01000066">
    <property type="protein sequence ID" value="OAI17684.1"/>
    <property type="molecule type" value="Genomic_DNA"/>
</dbReference>
<name>A0A177NJE7_9GAMM</name>
<dbReference type="Gene3D" id="3.40.50.150">
    <property type="entry name" value="Vaccinia Virus protein VP39"/>
    <property type="match status" value="1"/>
</dbReference>
<gene>
    <name evidence="4" type="ORF">A1507_10610</name>
</gene>
<dbReference type="OrthoDB" id="7856199at2"/>
<dbReference type="CDD" id="cd02440">
    <property type="entry name" value="AdoMet_MTases"/>
    <property type="match status" value="1"/>
</dbReference>
<reference evidence="4 5" key="1">
    <citation type="submission" date="2016-03" db="EMBL/GenBank/DDBJ databases">
        <authorList>
            <person name="Ploux O."/>
        </authorList>
    </citation>
    <scope>NUCLEOTIDE SEQUENCE [LARGE SCALE GENOMIC DNA]</scope>
    <source>
        <strain evidence="4 5">R-45378</strain>
    </source>
</reference>
<dbReference type="PANTHER" id="PTHR43861:SF1">
    <property type="entry name" value="TRANS-ACONITATE 2-METHYLTRANSFERASE"/>
    <property type="match status" value="1"/>
</dbReference>
<dbReference type="SUPFAM" id="SSF53335">
    <property type="entry name" value="S-adenosyl-L-methionine-dependent methyltransferases"/>
    <property type="match status" value="1"/>
</dbReference>
<feature type="domain" description="Methyltransferase" evidence="3">
    <location>
        <begin position="53"/>
        <end position="153"/>
    </location>
</feature>
<evidence type="ECO:0000259" key="3">
    <source>
        <dbReference type="Pfam" id="PF13649"/>
    </source>
</evidence>
<dbReference type="InterPro" id="IPR041698">
    <property type="entry name" value="Methyltransf_25"/>
</dbReference>
<evidence type="ECO:0000256" key="2">
    <source>
        <dbReference type="ARBA" id="ARBA00022679"/>
    </source>
</evidence>
<dbReference type="AlphaFoldDB" id="A0A177NJE7"/>
<dbReference type="Pfam" id="PF13649">
    <property type="entry name" value="Methyltransf_25"/>
    <property type="match status" value="1"/>
</dbReference>
<keyword evidence="2" id="KW-0808">Transferase</keyword>
<comment type="caution">
    <text evidence="4">The sequence shown here is derived from an EMBL/GenBank/DDBJ whole genome shotgun (WGS) entry which is preliminary data.</text>
</comment>
<accession>A0A177NJE7</accession>
<dbReference type="PANTHER" id="PTHR43861">
    <property type="entry name" value="TRANS-ACONITATE 2-METHYLTRANSFERASE-RELATED"/>
    <property type="match status" value="1"/>
</dbReference>